<gene>
    <name evidence="1" type="ORF">VSP0166_LOCUS7418</name>
    <name evidence="2" type="ORF">VSP0166_LOCUS7419</name>
</gene>
<evidence type="ECO:0000313" key="1">
    <source>
        <dbReference type="EMBL" id="CAE2216576.1"/>
    </source>
</evidence>
<protein>
    <submittedName>
        <fullName evidence="2">Uncharacterized protein</fullName>
    </submittedName>
</protein>
<reference evidence="2" key="1">
    <citation type="submission" date="2021-01" db="EMBL/GenBank/DDBJ databases">
        <authorList>
            <person name="Corre E."/>
            <person name="Pelletier E."/>
            <person name="Niang G."/>
            <person name="Scheremetjew M."/>
            <person name="Finn R."/>
            <person name="Kale V."/>
            <person name="Holt S."/>
            <person name="Cochrane G."/>
            <person name="Meng A."/>
            <person name="Brown T."/>
            <person name="Cohen L."/>
        </authorList>
    </citation>
    <scope>NUCLEOTIDE SEQUENCE</scope>
    <source>
        <strain evidence="2">DIVA3 518/3/11/1/6</strain>
    </source>
</reference>
<name>A0A6U1UBA8_9EUKA</name>
<organism evidence="2">
    <name type="scientific">Vannella robusta</name>
    <dbReference type="NCBI Taxonomy" id="1487602"/>
    <lineage>
        <taxon>Eukaryota</taxon>
        <taxon>Amoebozoa</taxon>
        <taxon>Discosea</taxon>
        <taxon>Flabellinia</taxon>
        <taxon>Vannellidae</taxon>
        <taxon>Vannella</taxon>
    </lineage>
</organism>
<dbReference type="EMBL" id="HBKP01010527">
    <property type="protein sequence ID" value="CAE2216576.1"/>
    <property type="molecule type" value="Transcribed_RNA"/>
</dbReference>
<dbReference type="EMBL" id="HBKP01010528">
    <property type="protein sequence ID" value="CAE2216580.1"/>
    <property type="molecule type" value="Transcribed_RNA"/>
</dbReference>
<sequence>MRVSHARITDIHSISPEQQRALSVLNSNLPKWSTLLRDNSFAHKVLTTNFVCFSTESIKDLPKKNCWVWNQSNAKIRVQLNANTMVTFQKMNTRKKKNAPKPPAHKLWMFLIESSDPALPKKLHFIWCEKGTAKVLNCSNPPHLKITEGCSFAVVDHKNSGNDLTCFRFDSPRNSGELAVSQLAFLKPFIEPNLAQELGW</sequence>
<proteinExistence type="predicted"/>
<dbReference type="AlphaFoldDB" id="A0A6U1UBA8"/>
<evidence type="ECO:0000313" key="2">
    <source>
        <dbReference type="EMBL" id="CAE2216580.1"/>
    </source>
</evidence>
<accession>A0A6U1UBA8</accession>